<evidence type="ECO:0008006" key="4">
    <source>
        <dbReference type="Google" id="ProtNLM"/>
    </source>
</evidence>
<accession>A0A3A9KWD3</accession>
<dbReference type="AlphaFoldDB" id="A0A3A9KWD3"/>
<dbReference type="InterPro" id="IPR025953">
    <property type="entry name" value="YlbD_coat"/>
</dbReference>
<organism evidence="2 3">
    <name type="scientific">Salipaludibacillus neizhouensis</name>
    <dbReference type="NCBI Taxonomy" id="885475"/>
    <lineage>
        <taxon>Bacteria</taxon>
        <taxon>Bacillati</taxon>
        <taxon>Bacillota</taxon>
        <taxon>Bacilli</taxon>
        <taxon>Bacillales</taxon>
        <taxon>Bacillaceae</taxon>
    </lineage>
</organism>
<dbReference type="Proteomes" id="UP000281498">
    <property type="component" value="Unassembled WGS sequence"/>
</dbReference>
<feature type="region of interest" description="Disordered" evidence="1">
    <location>
        <begin position="112"/>
        <end position="139"/>
    </location>
</feature>
<reference evidence="2 3" key="1">
    <citation type="submission" date="2017-10" db="EMBL/GenBank/DDBJ databases">
        <title>Bacillus sp. nov., a halophilic bacterium isolated from a Keqin Lake.</title>
        <authorList>
            <person name="Wang H."/>
        </authorList>
    </citation>
    <scope>NUCLEOTIDE SEQUENCE [LARGE SCALE GENOMIC DNA]</scope>
    <source>
        <strain evidence="2 3">KCTC 13187</strain>
    </source>
</reference>
<dbReference type="RefSeq" id="WP_110936475.1">
    <property type="nucleotide sequence ID" value="NZ_KZ614146.1"/>
</dbReference>
<protein>
    <recommendedName>
        <fullName evidence="4">Cytosolic protein</fullName>
    </recommendedName>
</protein>
<evidence type="ECO:0000313" key="3">
    <source>
        <dbReference type="Proteomes" id="UP000281498"/>
    </source>
</evidence>
<name>A0A3A9KWD3_9BACI</name>
<evidence type="ECO:0000313" key="2">
    <source>
        <dbReference type="EMBL" id="RKL68886.1"/>
    </source>
</evidence>
<evidence type="ECO:0000256" key="1">
    <source>
        <dbReference type="SAM" id="MobiDB-lite"/>
    </source>
</evidence>
<keyword evidence="3" id="KW-1185">Reference proteome</keyword>
<dbReference type="EMBL" id="PDOE01000001">
    <property type="protein sequence ID" value="RKL68886.1"/>
    <property type="molecule type" value="Genomic_DNA"/>
</dbReference>
<dbReference type="OrthoDB" id="1655540at2"/>
<feature type="region of interest" description="Disordered" evidence="1">
    <location>
        <begin position="52"/>
        <end position="76"/>
    </location>
</feature>
<proteinExistence type="predicted"/>
<comment type="caution">
    <text evidence="2">The sequence shown here is derived from an EMBL/GenBank/DDBJ whole genome shotgun (WGS) entry which is preliminary data.</text>
</comment>
<feature type="compositionally biased region" description="Basic and acidic residues" evidence="1">
    <location>
        <begin position="62"/>
        <end position="76"/>
    </location>
</feature>
<sequence length="139" mass="16243">MSKSLHPEIKQFKSFVRNNPHVLRDVKNESKTLQDLFEEWKLFGEEDDIWDSYLETSENEDSNEKEAEKDKSDSTKDIDVLNMLKKMNLNDLQHHLGQFTTVIGSVQELIGQFKQQQPSQTQTPPPPERPSSFFGFRED</sequence>
<gene>
    <name evidence="2" type="ORF">CR203_02270</name>
</gene>
<dbReference type="Pfam" id="PF14071">
    <property type="entry name" value="YlbD_coat"/>
    <property type="match status" value="1"/>
</dbReference>